<dbReference type="Pfam" id="PF00440">
    <property type="entry name" value="TetR_N"/>
    <property type="match status" value="1"/>
</dbReference>
<keyword evidence="7" id="KW-1185">Reference proteome</keyword>
<dbReference type="InterPro" id="IPR001647">
    <property type="entry name" value="HTH_TetR"/>
</dbReference>
<dbReference type="Proteomes" id="UP000230407">
    <property type="component" value="Unassembled WGS sequence"/>
</dbReference>
<dbReference type="PROSITE" id="PS50977">
    <property type="entry name" value="HTH_TETR_2"/>
    <property type="match status" value="1"/>
</dbReference>
<dbReference type="InterPro" id="IPR011075">
    <property type="entry name" value="TetR_C"/>
</dbReference>
<evidence type="ECO:0000313" key="7">
    <source>
        <dbReference type="Proteomes" id="UP000230407"/>
    </source>
</evidence>
<keyword evidence="2 4" id="KW-0238">DNA-binding</keyword>
<reference evidence="6 7" key="1">
    <citation type="submission" date="2017-11" db="EMBL/GenBank/DDBJ databases">
        <title>Streptomyces carmine sp. nov., a novel actinomycete isolated from Sophora alopecuroides in Xinjiang, China.</title>
        <authorList>
            <person name="Wang Y."/>
            <person name="Luo X."/>
            <person name="Wan C."/>
            <person name="Zhang L."/>
        </authorList>
    </citation>
    <scope>NUCLEOTIDE SEQUENCE [LARGE SCALE GENOMIC DNA]</scope>
    <source>
        <strain evidence="6 7">TRM SA0054</strain>
    </source>
</reference>
<dbReference type="PANTHER" id="PTHR30055">
    <property type="entry name" value="HTH-TYPE TRANSCRIPTIONAL REGULATOR RUTR"/>
    <property type="match status" value="1"/>
</dbReference>
<dbReference type="SUPFAM" id="SSF46689">
    <property type="entry name" value="Homeodomain-like"/>
    <property type="match status" value="1"/>
</dbReference>
<evidence type="ECO:0000259" key="5">
    <source>
        <dbReference type="PROSITE" id="PS50977"/>
    </source>
</evidence>
<dbReference type="GO" id="GO:0003700">
    <property type="term" value="F:DNA-binding transcription factor activity"/>
    <property type="evidence" value="ECO:0007669"/>
    <property type="project" value="TreeGrafter"/>
</dbReference>
<dbReference type="Pfam" id="PF16859">
    <property type="entry name" value="TetR_C_11"/>
    <property type="match status" value="1"/>
</dbReference>
<protein>
    <submittedName>
        <fullName evidence="6">TetR family transcriptional regulator</fullName>
    </submittedName>
</protein>
<evidence type="ECO:0000256" key="1">
    <source>
        <dbReference type="ARBA" id="ARBA00023015"/>
    </source>
</evidence>
<name>A0A2M8LSZ5_9ACTN</name>
<dbReference type="InterPro" id="IPR009057">
    <property type="entry name" value="Homeodomain-like_sf"/>
</dbReference>
<dbReference type="PANTHER" id="PTHR30055:SF148">
    <property type="entry name" value="TETR-FAMILY TRANSCRIPTIONAL REGULATOR"/>
    <property type="match status" value="1"/>
</dbReference>
<dbReference type="GO" id="GO:0000976">
    <property type="term" value="F:transcription cis-regulatory region binding"/>
    <property type="evidence" value="ECO:0007669"/>
    <property type="project" value="TreeGrafter"/>
</dbReference>
<dbReference type="SUPFAM" id="SSF48498">
    <property type="entry name" value="Tetracyclin repressor-like, C-terminal domain"/>
    <property type="match status" value="1"/>
</dbReference>
<organism evidence="6 7">
    <name type="scientific">Streptomyces carminius</name>
    <dbReference type="NCBI Taxonomy" id="2665496"/>
    <lineage>
        <taxon>Bacteria</taxon>
        <taxon>Bacillati</taxon>
        <taxon>Actinomycetota</taxon>
        <taxon>Actinomycetes</taxon>
        <taxon>Kitasatosporales</taxon>
        <taxon>Streptomycetaceae</taxon>
        <taxon>Streptomyces</taxon>
    </lineage>
</organism>
<accession>A0A2M8LSZ5</accession>
<evidence type="ECO:0000256" key="4">
    <source>
        <dbReference type="PROSITE-ProRule" id="PRU00335"/>
    </source>
</evidence>
<dbReference type="PRINTS" id="PR00455">
    <property type="entry name" value="HTHTETR"/>
</dbReference>
<proteinExistence type="predicted"/>
<feature type="domain" description="HTH tetR-type" evidence="5">
    <location>
        <begin position="17"/>
        <end position="77"/>
    </location>
</feature>
<keyword evidence="1" id="KW-0805">Transcription regulation</keyword>
<evidence type="ECO:0000313" key="6">
    <source>
        <dbReference type="EMBL" id="PJE95083.1"/>
    </source>
</evidence>
<dbReference type="InterPro" id="IPR050109">
    <property type="entry name" value="HTH-type_TetR-like_transc_reg"/>
</dbReference>
<evidence type="ECO:0000256" key="3">
    <source>
        <dbReference type="ARBA" id="ARBA00023163"/>
    </source>
</evidence>
<dbReference type="Gene3D" id="1.10.357.10">
    <property type="entry name" value="Tetracycline Repressor, domain 2"/>
    <property type="match status" value="1"/>
</dbReference>
<dbReference type="EMBL" id="PGGW01000067">
    <property type="protein sequence ID" value="PJE95083.1"/>
    <property type="molecule type" value="Genomic_DNA"/>
</dbReference>
<dbReference type="AlphaFoldDB" id="A0A2M8LSZ5"/>
<gene>
    <name evidence="6" type="ORF">CUT44_25885</name>
</gene>
<dbReference type="InterPro" id="IPR036271">
    <property type="entry name" value="Tet_transcr_reg_TetR-rel_C_sf"/>
</dbReference>
<feature type="DNA-binding region" description="H-T-H motif" evidence="4">
    <location>
        <begin position="40"/>
        <end position="59"/>
    </location>
</feature>
<keyword evidence="3" id="KW-0804">Transcription</keyword>
<dbReference type="RefSeq" id="WP_100204335.1">
    <property type="nucleotide sequence ID" value="NZ_PGGW01000067.1"/>
</dbReference>
<dbReference type="Gene3D" id="1.10.10.60">
    <property type="entry name" value="Homeodomain-like"/>
    <property type="match status" value="1"/>
</dbReference>
<sequence>MHSGTRRKPSGAAVLRPELTEAIVEIALGELAEKGYGRMSMEAVARRAGVGKSALYRRWPSKQALAVDAVARISVPLAETPDTGSLRGDVRAMLEALLSWLDDPRLGGILTDLMAEARRNGALARALAERVGEPRRARGEALLDRAAARGEVPAGLDREIVLDLIPGALFWHLGARRQPVTADYLDRLADTLVTALTAGRAGA</sequence>
<comment type="caution">
    <text evidence="6">The sequence shown here is derived from an EMBL/GenBank/DDBJ whole genome shotgun (WGS) entry which is preliminary data.</text>
</comment>
<evidence type="ECO:0000256" key="2">
    <source>
        <dbReference type="ARBA" id="ARBA00023125"/>
    </source>
</evidence>